<reference evidence="1" key="1">
    <citation type="journal article" date="2020" name="Nature">
        <title>Giant virus diversity and host interactions through global metagenomics.</title>
        <authorList>
            <person name="Schulz F."/>
            <person name="Roux S."/>
            <person name="Paez-Espino D."/>
            <person name="Jungbluth S."/>
            <person name="Walsh D.A."/>
            <person name="Denef V.J."/>
            <person name="McMahon K.D."/>
            <person name="Konstantinidis K.T."/>
            <person name="Eloe-Fadrosh E.A."/>
            <person name="Kyrpides N.C."/>
            <person name="Woyke T."/>
        </authorList>
    </citation>
    <scope>NUCLEOTIDE SEQUENCE</scope>
    <source>
        <strain evidence="1">GVMAG-M-3300010158-59</strain>
    </source>
</reference>
<name>A0A6C0B9W4_9ZZZZ</name>
<accession>A0A6C0B9W4</accession>
<organism evidence="1">
    <name type="scientific">viral metagenome</name>
    <dbReference type="NCBI Taxonomy" id="1070528"/>
    <lineage>
        <taxon>unclassified sequences</taxon>
        <taxon>metagenomes</taxon>
        <taxon>organismal metagenomes</taxon>
    </lineage>
</organism>
<proteinExistence type="predicted"/>
<protein>
    <submittedName>
        <fullName evidence="1">Uncharacterized protein</fullName>
    </submittedName>
</protein>
<sequence length="358" mass="43467">MEEKLRYANERLLIKDNSNEEKDKNLIFIYCPPKVGSTSLVSSLRLFAYEKYTILHLHNEEILKTLYDIDVTINDLIQYNSSLGKNIYVIDVYRVPIEHKISIFFEKLEKFHFNNVVEQIETYPIEKLIYRFNMIMPHLANYDYFQNEYNISYPQIFDFEKKYNIVRQGNIQYIKLRLSDSDTYWSEILKNVFNIQNMKIVRDYETSEKSIKHIFKRFMEQYFVPENFLEDIKNNSAFTYYNTKEEQKQYLEQWKQKSTSSVVPYTKEEFKFYLNISTENKYMNEIQKDHYLDNGCACKRCMEQRIQIRHKLLRGEQVSWNIKHEPFKPRRRVIRQVIFKKKPKPTGVIGLNMMQGMR</sequence>
<dbReference type="EMBL" id="MN739103">
    <property type="protein sequence ID" value="QHS88832.1"/>
    <property type="molecule type" value="Genomic_DNA"/>
</dbReference>
<evidence type="ECO:0000313" key="1">
    <source>
        <dbReference type="EMBL" id="QHS88832.1"/>
    </source>
</evidence>
<dbReference type="AlphaFoldDB" id="A0A6C0B9W4"/>